<dbReference type="AlphaFoldDB" id="A0A2S6GQF3"/>
<evidence type="ECO:0000313" key="3">
    <source>
        <dbReference type="Proteomes" id="UP000239203"/>
    </source>
</evidence>
<gene>
    <name evidence="2" type="ORF">CLV40_10766</name>
</gene>
<accession>A0A2S6GQF3</accession>
<dbReference type="EMBL" id="PTIX01000007">
    <property type="protein sequence ID" value="PPK67403.1"/>
    <property type="molecule type" value="Genomic_DNA"/>
</dbReference>
<proteinExistence type="predicted"/>
<organism evidence="2 3">
    <name type="scientific">Actinokineospora auranticolor</name>
    <dbReference type="NCBI Taxonomy" id="155976"/>
    <lineage>
        <taxon>Bacteria</taxon>
        <taxon>Bacillati</taxon>
        <taxon>Actinomycetota</taxon>
        <taxon>Actinomycetes</taxon>
        <taxon>Pseudonocardiales</taxon>
        <taxon>Pseudonocardiaceae</taxon>
        <taxon>Actinokineospora</taxon>
    </lineage>
</organism>
<sequence>MCVAEPDLGPPGSPERAPDHPFRNDDPRGEPWGLVRAARAGDTAAFGTLYDRYVDVVHRYVVPSPECAKAVSLG</sequence>
<comment type="caution">
    <text evidence="2">The sequence shown here is derived from an EMBL/GenBank/DDBJ whole genome shotgun (WGS) entry which is preliminary data.</text>
</comment>
<dbReference type="Gene3D" id="1.10.1740.10">
    <property type="match status" value="1"/>
</dbReference>
<dbReference type="SUPFAM" id="SSF88946">
    <property type="entry name" value="Sigma2 domain of RNA polymerase sigma factors"/>
    <property type="match status" value="1"/>
</dbReference>
<dbReference type="GO" id="GO:0006352">
    <property type="term" value="P:DNA-templated transcription initiation"/>
    <property type="evidence" value="ECO:0007669"/>
    <property type="project" value="InterPro"/>
</dbReference>
<reference evidence="2 3" key="1">
    <citation type="submission" date="2018-02" db="EMBL/GenBank/DDBJ databases">
        <title>Genomic Encyclopedia of Archaeal and Bacterial Type Strains, Phase II (KMG-II): from individual species to whole genera.</title>
        <authorList>
            <person name="Goeker M."/>
        </authorList>
    </citation>
    <scope>NUCLEOTIDE SEQUENCE [LARGE SCALE GENOMIC DNA]</scope>
    <source>
        <strain evidence="2 3">YU 961-1</strain>
    </source>
</reference>
<dbReference type="Proteomes" id="UP000239203">
    <property type="component" value="Unassembled WGS sequence"/>
</dbReference>
<feature type="region of interest" description="Disordered" evidence="1">
    <location>
        <begin position="1"/>
        <end position="30"/>
    </location>
</feature>
<protein>
    <submittedName>
        <fullName evidence="2">Uncharacterized protein</fullName>
    </submittedName>
</protein>
<dbReference type="InterPro" id="IPR013325">
    <property type="entry name" value="RNA_pol_sigma_r2"/>
</dbReference>
<evidence type="ECO:0000313" key="2">
    <source>
        <dbReference type="EMBL" id="PPK67403.1"/>
    </source>
</evidence>
<dbReference type="GO" id="GO:0003700">
    <property type="term" value="F:DNA-binding transcription factor activity"/>
    <property type="evidence" value="ECO:0007669"/>
    <property type="project" value="InterPro"/>
</dbReference>
<keyword evidence="3" id="KW-1185">Reference proteome</keyword>
<evidence type="ECO:0000256" key="1">
    <source>
        <dbReference type="SAM" id="MobiDB-lite"/>
    </source>
</evidence>
<name>A0A2S6GQF3_9PSEU</name>
<feature type="compositionally biased region" description="Basic and acidic residues" evidence="1">
    <location>
        <begin position="16"/>
        <end position="29"/>
    </location>
</feature>